<dbReference type="InterPro" id="IPR013210">
    <property type="entry name" value="LRR_N_plant-typ"/>
</dbReference>
<evidence type="ECO:0000313" key="6">
    <source>
        <dbReference type="Proteomes" id="UP001140949"/>
    </source>
</evidence>
<dbReference type="EMBL" id="JANAVB010028380">
    <property type="protein sequence ID" value="KAJ6816286.1"/>
    <property type="molecule type" value="Genomic_DNA"/>
</dbReference>
<dbReference type="AlphaFoldDB" id="A0AAX6FIT7"/>
<reference evidence="5" key="1">
    <citation type="journal article" date="2023" name="GigaByte">
        <title>Genome assembly of the bearded iris, Iris pallida Lam.</title>
        <authorList>
            <person name="Bruccoleri R.E."/>
            <person name="Oakeley E.J."/>
            <person name="Faust A.M.E."/>
            <person name="Altorfer M."/>
            <person name="Dessus-Babus S."/>
            <person name="Burckhardt D."/>
            <person name="Oertli M."/>
            <person name="Naumann U."/>
            <person name="Petersen F."/>
            <person name="Wong J."/>
        </authorList>
    </citation>
    <scope>NUCLEOTIDE SEQUENCE</scope>
    <source>
        <strain evidence="5">GSM-AAB239-AS_SAM_17_03QT</strain>
    </source>
</reference>
<comment type="caution">
    <text evidence="5">The sequence shown here is derived from an EMBL/GenBank/DDBJ whole genome shotgun (WGS) entry which is preliminary data.</text>
</comment>
<dbReference type="Proteomes" id="UP001140949">
    <property type="component" value="Unassembled WGS sequence"/>
</dbReference>
<dbReference type="InterPro" id="IPR032675">
    <property type="entry name" value="LRR_dom_sf"/>
</dbReference>
<accession>A0AAX6FIT7</accession>
<feature type="domain" description="Leucine-rich repeat-containing N-terminal plant-type" evidence="4">
    <location>
        <begin position="40"/>
        <end position="70"/>
    </location>
</feature>
<keyword evidence="6" id="KW-1185">Reference proteome</keyword>
<dbReference type="Pfam" id="PF08263">
    <property type="entry name" value="LRRNT_2"/>
    <property type="match status" value="1"/>
</dbReference>
<evidence type="ECO:0000256" key="1">
    <source>
        <dbReference type="ARBA" id="ARBA00022614"/>
    </source>
</evidence>
<evidence type="ECO:0000256" key="2">
    <source>
        <dbReference type="ARBA" id="ARBA00022737"/>
    </source>
</evidence>
<evidence type="ECO:0000313" key="5">
    <source>
        <dbReference type="EMBL" id="KAJ6816286.1"/>
    </source>
</evidence>
<name>A0AAX6FIT7_IRIPA</name>
<organism evidence="5 6">
    <name type="scientific">Iris pallida</name>
    <name type="common">Sweet iris</name>
    <dbReference type="NCBI Taxonomy" id="29817"/>
    <lineage>
        <taxon>Eukaryota</taxon>
        <taxon>Viridiplantae</taxon>
        <taxon>Streptophyta</taxon>
        <taxon>Embryophyta</taxon>
        <taxon>Tracheophyta</taxon>
        <taxon>Spermatophyta</taxon>
        <taxon>Magnoliopsida</taxon>
        <taxon>Liliopsida</taxon>
        <taxon>Asparagales</taxon>
        <taxon>Iridaceae</taxon>
        <taxon>Iridoideae</taxon>
        <taxon>Irideae</taxon>
        <taxon>Iris</taxon>
    </lineage>
</organism>
<protein>
    <submittedName>
        <fullName evidence="5">Polygalacturonase inhibitor</fullName>
    </submittedName>
</protein>
<feature type="chain" id="PRO_5043724594" evidence="3">
    <location>
        <begin position="23"/>
        <end position="100"/>
    </location>
</feature>
<reference evidence="5" key="2">
    <citation type="submission" date="2023-04" db="EMBL/GenBank/DDBJ databases">
        <authorList>
            <person name="Bruccoleri R.E."/>
            <person name="Oakeley E.J."/>
            <person name="Faust A.-M."/>
            <person name="Dessus-Babus S."/>
            <person name="Altorfer M."/>
            <person name="Burckhardt D."/>
            <person name="Oertli M."/>
            <person name="Naumann U."/>
            <person name="Petersen F."/>
            <person name="Wong J."/>
        </authorList>
    </citation>
    <scope>NUCLEOTIDE SEQUENCE</scope>
    <source>
        <strain evidence="5">GSM-AAB239-AS_SAM_17_03QT</strain>
        <tissue evidence="5">Leaf</tissue>
    </source>
</reference>
<dbReference type="Gene3D" id="3.80.10.10">
    <property type="entry name" value="Ribonuclease Inhibitor"/>
    <property type="match status" value="1"/>
</dbReference>
<evidence type="ECO:0000259" key="4">
    <source>
        <dbReference type="Pfam" id="PF08263"/>
    </source>
</evidence>
<keyword evidence="1" id="KW-0433">Leucine-rich repeat</keyword>
<proteinExistence type="predicted"/>
<sequence length="100" mass="10612">MAYHHTQLPFVFFLLLITTLSSFPSPSSSPPATPPNGQPLSIMSAMGDPYVIVAWGGTSDCCEWNGVKCDSAGHVTSLHTRYVVAGTISPAIGDLPYLTD</sequence>
<feature type="signal peptide" evidence="3">
    <location>
        <begin position="1"/>
        <end position="22"/>
    </location>
</feature>
<evidence type="ECO:0000256" key="3">
    <source>
        <dbReference type="SAM" id="SignalP"/>
    </source>
</evidence>
<keyword evidence="2" id="KW-0677">Repeat</keyword>
<gene>
    <name evidence="5" type="ORF">M6B38_418195</name>
</gene>
<keyword evidence="3" id="KW-0732">Signal</keyword>